<dbReference type="AlphaFoldDB" id="A0A845E1A4"/>
<reference evidence="1 2" key="1">
    <citation type="submission" date="2019-11" db="EMBL/GenBank/DDBJ databases">
        <title>Genome sequences of 17 halophilic strains isolated from different environments.</title>
        <authorList>
            <person name="Furrow R.E."/>
        </authorList>
    </citation>
    <scope>NUCLEOTIDE SEQUENCE [LARGE SCALE GENOMIC DNA]</scope>
    <source>
        <strain evidence="1 2">22511_23_Filter</strain>
    </source>
</reference>
<comment type="caution">
    <text evidence="1">The sequence shown here is derived from an EMBL/GenBank/DDBJ whole genome shotgun (WGS) entry which is preliminary data.</text>
</comment>
<dbReference type="EMBL" id="WMET01000001">
    <property type="protein sequence ID" value="MYL20057.1"/>
    <property type="molecule type" value="Genomic_DNA"/>
</dbReference>
<dbReference type="Gene3D" id="1.10.260.40">
    <property type="entry name" value="lambda repressor-like DNA-binding domains"/>
    <property type="match status" value="1"/>
</dbReference>
<evidence type="ECO:0000313" key="1">
    <source>
        <dbReference type="EMBL" id="MYL20057.1"/>
    </source>
</evidence>
<proteinExistence type="predicted"/>
<dbReference type="InterPro" id="IPR010982">
    <property type="entry name" value="Lambda_DNA-bd_dom_sf"/>
</dbReference>
<organism evidence="1 2">
    <name type="scientific">Halobacillus litoralis</name>
    <dbReference type="NCBI Taxonomy" id="45668"/>
    <lineage>
        <taxon>Bacteria</taxon>
        <taxon>Bacillati</taxon>
        <taxon>Bacillota</taxon>
        <taxon>Bacilli</taxon>
        <taxon>Bacillales</taxon>
        <taxon>Bacillaceae</taxon>
        <taxon>Halobacillus</taxon>
    </lineage>
</organism>
<evidence type="ECO:0000313" key="2">
    <source>
        <dbReference type="Proteomes" id="UP000460949"/>
    </source>
</evidence>
<dbReference type="Proteomes" id="UP000460949">
    <property type="component" value="Unassembled WGS sequence"/>
</dbReference>
<gene>
    <name evidence="1" type="ORF">GLW04_09180</name>
</gene>
<dbReference type="GO" id="GO:0003677">
    <property type="term" value="F:DNA binding"/>
    <property type="evidence" value="ECO:0007669"/>
    <property type="project" value="InterPro"/>
</dbReference>
<name>A0A845E1A4_9BACI</name>
<protein>
    <recommendedName>
        <fullName evidence="3">HTH cro/C1-type domain-containing protein</fullName>
    </recommendedName>
</protein>
<accession>A0A845E1A4</accession>
<dbReference type="RefSeq" id="WP_160836372.1">
    <property type="nucleotide sequence ID" value="NZ_WMET01000001.1"/>
</dbReference>
<evidence type="ECO:0008006" key="3">
    <source>
        <dbReference type="Google" id="ProtNLM"/>
    </source>
</evidence>
<sequence>MTGYSNPYLSIIETGRRKNYPSPELLKKVSPHLEVPYRHLLSAAGYEDLAQAEKFREIENDFWDEKFTPEEIAELKQDSEMLDHITDLKRLFQVDYIHEDLKDNESKTPITPTYNGYHLT</sequence>